<accession>A0ABT9XPE3</accession>
<comment type="caution">
    <text evidence="4">The sequence shown here is derived from an EMBL/GenBank/DDBJ whole genome shotgun (WGS) entry which is preliminary data.</text>
</comment>
<reference evidence="4 5" key="1">
    <citation type="submission" date="2023-07" db="EMBL/GenBank/DDBJ databases">
        <title>Genomic Encyclopedia of Type Strains, Phase IV (KMG-IV): sequencing the most valuable type-strain genomes for metagenomic binning, comparative biology and taxonomic classification.</title>
        <authorList>
            <person name="Goeker M."/>
        </authorList>
    </citation>
    <scope>NUCLEOTIDE SEQUENCE [LARGE SCALE GENOMIC DNA]</scope>
    <source>
        <strain evidence="4 5">DSM 27594</strain>
    </source>
</reference>
<evidence type="ECO:0000256" key="2">
    <source>
        <dbReference type="ARBA" id="ARBA00023002"/>
    </source>
</evidence>
<dbReference type="Pfam" id="PF00106">
    <property type="entry name" value="adh_short"/>
    <property type="match status" value="1"/>
</dbReference>
<evidence type="ECO:0000256" key="3">
    <source>
        <dbReference type="RuleBase" id="RU000363"/>
    </source>
</evidence>
<gene>
    <name evidence="4" type="ORF">J2S10_000507</name>
</gene>
<keyword evidence="2" id="KW-0560">Oxidoreductase</keyword>
<protein>
    <submittedName>
        <fullName evidence="4">Short-subunit dehydrogenase</fullName>
    </submittedName>
</protein>
<dbReference type="PRINTS" id="PR00080">
    <property type="entry name" value="SDRFAMILY"/>
</dbReference>
<dbReference type="Gene3D" id="3.40.50.720">
    <property type="entry name" value="NAD(P)-binding Rossmann-like Domain"/>
    <property type="match status" value="1"/>
</dbReference>
<dbReference type="PRINTS" id="PR00081">
    <property type="entry name" value="GDHRDH"/>
</dbReference>
<dbReference type="SUPFAM" id="SSF51735">
    <property type="entry name" value="NAD(P)-binding Rossmann-fold domains"/>
    <property type="match status" value="1"/>
</dbReference>
<evidence type="ECO:0000313" key="5">
    <source>
        <dbReference type="Proteomes" id="UP001224122"/>
    </source>
</evidence>
<organism evidence="4 5">
    <name type="scientific">Neobacillus ginsengisoli</name>
    <dbReference type="NCBI Taxonomy" id="904295"/>
    <lineage>
        <taxon>Bacteria</taxon>
        <taxon>Bacillati</taxon>
        <taxon>Bacillota</taxon>
        <taxon>Bacilli</taxon>
        <taxon>Bacillales</taxon>
        <taxon>Bacillaceae</taxon>
        <taxon>Neobacillus</taxon>
    </lineage>
</organism>
<dbReference type="InterPro" id="IPR036291">
    <property type="entry name" value="NAD(P)-bd_dom_sf"/>
</dbReference>
<evidence type="ECO:0000313" key="4">
    <source>
        <dbReference type="EMBL" id="MDQ0197402.1"/>
    </source>
</evidence>
<keyword evidence="5" id="KW-1185">Reference proteome</keyword>
<dbReference type="PROSITE" id="PS00061">
    <property type="entry name" value="ADH_SHORT"/>
    <property type="match status" value="1"/>
</dbReference>
<dbReference type="InterPro" id="IPR002347">
    <property type="entry name" value="SDR_fam"/>
</dbReference>
<dbReference type="PIRSF" id="PIRSF000126">
    <property type="entry name" value="11-beta-HSD1"/>
    <property type="match status" value="1"/>
</dbReference>
<comment type="similarity">
    <text evidence="1 3">Belongs to the short-chain dehydrogenases/reductases (SDR) family.</text>
</comment>
<evidence type="ECO:0000256" key="1">
    <source>
        <dbReference type="ARBA" id="ARBA00006484"/>
    </source>
</evidence>
<dbReference type="Proteomes" id="UP001224122">
    <property type="component" value="Unassembled WGS sequence"/>
</dbReference>
<dbReference type="PANTHER" id="PTHR44196:SF1">
    <property type="entry name" value="DEHYDROGENASE_REDUCTASE SDR FAMILY MEMBER 7B"/>
    <property type="match status" value="1"/>
</dbReference>
<dbReference type="EMBL" id="JAUSTW010000001">
    <property type="protein sequence ID" value="MDQ0197402.1"/>
    <property type="molecule type" value="Genomic_DNA"/>
</dbReference>
<name>A0ABT9XPE3_9BACI</name>
<sequence>MDWVKTGQGRRDDMVREQLKGKNIVITGASGGIGAEIAKLCAASGANLVLLARSIGKLQLLQGDLQKRHYVKVDVFQLDVSDTEQVQKVFGEIFASVGYIDILVNNAGFGVFREAHEVTIDEIKGMFNVNVVGLMACTSMVLPKMRERRFGHIINIASQAGKIATPKSSVYSASKHAVLGYTNSLRMELADYNVLVTSVNPGPIATNFFEIADEKGTYVKNVQKFMLKPQYVAQKVVDSMLTKTREINLPRWMNMGSIVYVLFPRLFERIGRSVLNQK</sequence>
<proteinExistence type="inferred from homology"/>
<dbReference type="InterPro" id="IPR020904">
    <property type="entry name" value="Sc_DH/Rdtase_CS"/>
</dbReference>
<dbReference type="PANTHER" id="PTHR44196">
    <property type="entry name" value="DEHYDROGENASE/REDUCTASE SDR FAMILY MEMBER 7B"/>
    <property type="match status" value="1"/>
</dbReference>